<dbReference type="PANTHER" id="PTHR15732">
    <property type="entry name" value="PROTEIN MOONRAKER"/>
    <property type="match status" value="1"/>
</dbReference>
<accession>A0A7L1H2W0</accession>
<proteinExistence type="predicted"/>
<keyword evidence="2" id="KW-1185">Reference proteome</keyword>
<sequence length="229" mass="26060">RSQSVSPAQFADKVGMAAQENLEPLADRTQQVTENADILNEKLLDDLLEDTAQELWGTEQCERLQTKAVPMADTPSLEAMLQRMEEIERYEEAVRHRFTQILYSDEAAWAQEDQTEQQMASIAQRPTSPHPIQLTKLNGHSEPERDIFFGKPFDSNDIDGNKEAEEELQTGTDILQPWTRNSPREEGCVALSVPKAMLRSISEYNSRYKQHLKVTCHEAVGSFDPWQIA</sequence>
<protein>
    <submittedName>
        <fullName evidence="1">MOONR protein</fullName>
    </submittedName>
</protein>
<dbReference type="AlphaFoldDB" id="A0A7L1H2W0"/>
<evidence type="ECO:0000313" key="1">
    <source>
        <dbReference type="EMBL" id="NXN19876.1"/>
    </source>
</evidence>
<feature type="non-terminal residue" evidence="1">
    <location>
        <position position="229"/>
    </location>
</feature>
<dbReference type="EMBL" id="VXBD01015701">
    <property type="protein sequence ID" value="NXN19876.1"/>
    <property type="molecule type" value="Genomic_DNA"/>
</dbReference>
<reference evidence="1 2" key="1">
    <citation type="submission" date="2019-09" db="EMBL/GenBank/DDBJ databases">
        <title>Bird 10,000 Genomes (B10K) Project - Family phase.</title>
        <authorList>
            <person name="Zhang G."/>
        </authorList>
    </citation>
    <scope>NUCLEOTIDE SEQUENCE [LARGE SCALE GENOMIC DNA]</scope>
    <source>
        <strain evidence="1">B10K-DU-001-78</strain>
        <tissue evidence="1">Muscle</tissue>
    </source>
</reference>
<feature type="non-terminal residue" evidence="1">
    <location>
        <position position="1"/>
    </location>
</feature>
<gene>
    <name evidence="1" type="ORF">INDMAC_R06585</name>
</gene>
<organism evidence="1 2">
    <name type="scientific">Indicator maculatus</name>
    <name type="common">spotted honeyguide</name>
    <dbReference type="NCBI Taxonomy" id="545262"/>
    <lineage>
        <taxon>Eukaryota</taxon>
        <taxon>Metazoa</taxon>
        <taxon>Chordata</taxon>
        <taxon>Craniata</taxon>
        <taxon>Vertebrata</taxon>
        <taxon>Euteleostomi</taxon>
        <taxon>Archelosauria</taxon>
        <taxon>Archosauria</taxon>
        <taxon>Dinosauria</taxon>
        <taxon>Saurischia</taxon>
        <taxon>Theropoda</taxon>
        <taxon>Coelurosauria</taxon>
        <taxon>Aves</taxon>
        <taxon>Neognathae</taxon>
        <taxon>Neoaves</taxon>
        <taxon>Telluraves</taxon>
        <taxon>Coraciimorphae</taxon>
        <taxon>Piciformes</taxon>
        <taxon>Indicatoridae</taxon>
        <taxon>Indicator</taxon>
    </lineage>
</organism>
<dbReference type="GO" id="GO:0071539">
    <property type="term" value="P:protein localization to centrosome"/>
    <property type="evidence" value="ECO:0007669"/>
    <property type="project" value="TreeGrafter"/>
</dbReference>
<dbReference type="PANTHER" id="PTHR15732:SF4">
    <property type="entry name" value="PROTEIN MOONRAKER"/>
    <property type="match status" value="1"/>
</dbReference>
<dbReference type="Proteomes" id="UP000557230">
    <property type="component" value="Unassembled WGS sequence"/>
</dbReference>
<dbReference type="GO" id="GO:0034451">
    <property type="term" value="C:centriolar satellite"/>
    <property type="evidence" value="ECO:0007669"/>
    <property type="project" value="TreeGrafter"/>
</dbReference>
<evidence type="ECO:0000313" key="2">
    <source>
        <dbReference type="Proteomes" id="UP000557230"/>
    </source>
</evidence>
<dbReference type="Pfam" id="PF15718">
    <property type="entry name" value="MNR"/>
    <property type="match status" value="1"/>
</dbReference>
<dbReference type="OrthoDB" id="10072648at2759"/>
<name>A0A7L1H2W0_9PICI</name>
<dbReference type="GO" id="GO:0007099">
    <property type="term" value="P:centriole replication"/>
    <property type="evidence" value="ECO:0007669"/>
    <property type="project" value="InterPro"/>
</dbReference>
<dbReference type="InterPro" id="IPR031447">
    <property type="entry name" value="MNR"/>
</dbReference>
<comment type="caution">
    <text evidence="1">The sequence shown here is derived from an EMBL/GenBank/DDBJ whole genome shotgun (WGS) entry which is preliminary data.</text>
</comment>